<keyword evidence="2" id="KW-0808">Transferase</keyword>
<dbReference type="InterPro" id="IPR029063">
    <property type="entry name" value="SAM-dependent_MTases_sf"/>
</dbReference>
<dbReference type="Proteomes" id="UP000785200">
    <property type="component" value="Unassembled WGS sequence"/>
</dbReference>
<comment type="caution">
    <text evidence="2">The sequence shown here is derived from an EMBL/GenBank/DDBJ whole genome shotgun (WGS) entry which is preliminary data.</text>
</comment>
<evidence type="ECO:0000259" key="1">
    <source>
        <dbReference type="Pfam" id="PF08241"/>
    </source>
</evidence>
<dbReference type="AlphaFoldDB" id="A0A9P7AUB8"/>
<feature type="domain" description="Methyltransferase type 11" evidence="1">
    <location>
        <begin position="55"/>
        <end position="155"/>
    </location>
</feature>
<organism evidence="2 3">
    <name type="scientific">Hyphodiscus hymeniophilus</name>
    <dbReference type="NCBI Taxonomy" id="353542"/>
    <lineage>
        <taxon>Eukaryota</taxon>
        <taxon>Fungi</taxon>
        <taxon>Dikarya</taxon>
        <taxon>Ascomycota</taxon>
        <taxon>Pezizomycotina</taxon>
        <taxon>Leotiomycetes</taxon>
        <taxon>Helotiales</taxon>
        <taxon>Hyphodiscaceae</taxon>
        <taxon>Hyphodiscus</taxon>
    </lineage>
</organism>
<dbReference type="OrthoDB" id="10027013at2759"/>
<dbReference type="SUPFAM" id="SSF53335">
    <property type="entry name" value="S-adenosyl-L-methionine-dependent methyltransferases"/>
    <property type="match status" value="1"/>
</dbReference>
<keyword evidence="3" id="KW-1185">Reference proteome</keyword>
<keyword evidence="2" id="KW-0489">Methyltransferase</keyword>
<evidence type="ECO:0000313" key="2">
    <source>
        <dbReference type="EMBL" id="KAG0646662.1"/>
    </source>
</evidence>
<protein>
    <submittedName>
        <fullName evidence="2">Methyltransferase</fullName>
    </submittedName>
</protein>
<accession>A0A9P7AUB8</accession>
<dbReference type="PANTHER" id="PTHR44942">
    <property type="entry name" value="METHYLTRANSF_11 DOMAIN-CONTAINING PROTEIN"/>
    <property type="match status" value="1"/>
</dbReference>
<dbReference type="InterPro" id="IPR051052">
    <property type="entry name" value="Diverse_substrate_MTase"/>
</dbReference>
<dbReference type="Gene3D" id="3.40.50.150">
    <property type="entry name" value="Vaccinia Virus protein VP39"/>
    <property type="match status" value="1"/>
</dbReference>
<dbReference type="PANTHER" id="PTHR44942:SF10">
    <property type="entry name" value="METHYLTRANSFERASE TYPE 11 DOMAIN-CONTAINING PROTEIN"/>
    <property type="match status" value="1"/>
</dbReference>
<proteinExistence type="predicted"/>
<name>A0A9P7AUB8_9HELO</name>
<sequence length="314" mass="34695">MSDSSLAVPVDKTFRFFTKSQGTEYAKIRPGYHSDLYKNIIEHHTSTGGKLDTVLDIGCGRATCELASHFTHAVGLDPSEGMIKNARDLAPNSSTTESIRFEISTAEELGSHLSPPINNCSIDLITAATAAHWFDMSRFWPRAAEVLKPGGTVVVWCTGEPKMHPSMPNAAAIQAATEEIRERELTPFIELGNRLARGLYIDLLMPWALSLPVAAFDEATFFRKEWGPENSEEFFVGGATTADLDTVEKLMSTMSPVQRWREAHPDAVGTNRDYVKMQRSAIERLLHEAGVEKGKEIVKGNVTGVLLMVKKKME</sequence>
<dbReference type="GO" id="GO:0032259">
    <property type="term" value="P:methylation"/>
    <property type="evidence" value="ECO:0007669"/>
    <property type="project" value="UniProtKB-KW"/>
</dbReference>
<dbReference type="CDD" id="cd02440">
    <property type="entry name" value="AdoMet_MTases"/>
    <property type="match status" value="1"/>
</dbReference>
<dbReference type="InterPro" id="IPR013216">
    <property type="entry name" value="Methyltransf_11"/>
</dbReference>
<dbReference type="GO" id="GO:0008757">
    <property type="term" value="F:S-adenosylmethionine-dependent methyltransferase activity"/>
    <property type="evidence" value="ECO:0007669"/>
    <property type="project" value="InterPro"/>
</dbReference>
<dbReference type="Pfam" id="PF08241">
    <property type="entry name" value="Methyltransf_11"/>
    <property type="match status" value="1"/>
</dbReference>
<evidence type="ECO:0000313" key="3">
    <source>
        <dbReference type="Proteomes" id="UP000785200"/>
    </source>
</evidence>
<dbReference type="EMBL" id="VNKQ01000015">
    <property type="protein sequence ID" value="KAG0646662.1"/>
    <property type="molecule type" value="Genomic_DNA"/>
</dbReference>
<gene>
    <name evidence="2" type="ORF">D0Z07_7424</name>
</gene>
<reference evidence="2" key="1">
    <citation type="submission" date="2019-07" db="EMBL/GenBank/DDBJ databases">
        <title>Hyphodiscus hymeniophilus genome sequencing and assembly.</title>
        <authorList>
            <person name="Kramer G."/>
            <person name="Nodwell J."/>
        </authorList>
    </citation>
    <scope>NUCLEOTIDE SEQUENCE</scope>
    <source>
        <strain evidence="2">ATCC 34498</strain>
    </source>
</reference>